<dbReference type="PhylomeDB" id="Q46JV0"/>
<reference evidence="1 2" key="1">
    <citation type="journal article" date="2007" name="PLoS Genet.">
        <title>Patterns and implications of gene gain and loss in the evolution of Prochlorococcus.</title>
        <authorList>
            <person name="Kettler G.C."/>
            <person name="Martiny A.C."/>
            <person name="Huang K."/>
            <person name="Zucker J."/>
            <person name="Coleman M.L."/>
            <person name="Rodrigue S."/>
            <person name="Chen F."/>
            <person name="Lapidus A."/>
            <person name="Ferriera S."/>
            <person name="Johnson J."/>
            <person name="Steglich C."/>
            <person name="Church G.M."/>
            <person name="Richardson P."/>
            <person name="Chisholm S.W."/>
        </authorList>
    </citation>
    <scope>NUCLEOTIDE SEQUENCE [LARGE SCALE GENOMIC DNA]</scope>
    <source>
        <strain evidence="1 2">NATL2A</strain>
    </source>
</reference>
<keyword evidence="2" id="KW-1185">Reference proteome</keyword>
<proteinExistence type="predicted"/>
<dbReference type="HOGENOM" id="CLU_836406_0_0_3"/>
<accession>Q46JV0</accession>
<protein>
    <submittedName>
        <fullName evidence="1">Uncharacterized protein</fullName>
    </submittedName>
</protein>
<evidence type="ECO:0000313" key="1">
    <source>
        <dbReference type="EMBL" id="AAZ58228.1"/>
    </source>
</evidence>
<name>Q46JV0_PROMT</name>
<dbReference type="EMBL" id="CP000095">
    <property type="protein sequence ID" value="AAZ58228.1"/>
    <property type="molecule type" value="Genomic_DNA"/>
</dbReference>
<dbReference type="KEGG" id="pmn:PMN2A_0737"/>
<sequence>MLNGEWDVLISKFRNLGGVADNICQRDGSKGRGIFPIKEGLKSKIFTPSNLIIKKDDIFLDNGNVRIKEEKKEYNNETREFFNYYQDNFSWGGGGRENTEAFENSLSLFSSELKSLLKDNRLVDIDQRHKGSWKDVILSQFLYAREFNFKNKLQIVPLLELVNHDVISFQFYKSAKGISSPNYPPNNSELTYTYASKGSLSCFFDYGFFSKETMVFSLPFNLQIENQGITIMCKGNELRDDIIKIKRSGESILIDGLPIADSNSPSLPEAYFKELLSQIGEKNVTIDYLYKIKNFNKLIREKFLDNLKSKKDIASSMFFNAVLHELDLISNF</sequence>
<evidence type="ECO:0000313" key="2">
    <source>
        <dbReference type="Proteomes" id="UP000002535"/>
    </source>
</evidence>
<dbReference type="Proteomes" id="UP000002535">
    <property type="component" value="Chromosome"/>
</dbReference>
<gene>
    <name evidence="1" type="ordered locus">PMN2A_0737</name>
</gene>
<organism evidence="1 2">
    <name type="scientific">Prochlorococcus marinus (strain NATL2A)</name>
    <dbReference type="NCBI Taxonomy" id="59920"/>
    <lineage>
        <taxon>Bacteria</taxon>
        <taxon>Bacillati</taxon>
        <taxon>Cyanobacteriota</taxon>
        <taxon>Cyanophyceae</taxon>
        <taxon>Synechococcales</taxon>
        <taxon>Prochlorococcaceae</taxon>
        <taxon>Prochlorococcus</taxon>
    </lineage>
</organism>
<dbReference type="AlphaFoldDB" id="Q46JV0"/>
<dbReference type="OrthoDB" id="9177782at2"/>
<dbReference type="RefSeq" id="WP_011294825.1">
    <property type="nucleotide sequence ID" value="NC_007335.2"/>
</dbReference>